<dbReference type="Pfam" id="PF01762">
    <property type="entry name" value="Galactosyl_T"/>
    <property type="match status" value="1"/>
</dbReference>
<dbReference type="AlphaFoldDB" id="A0A034W4K5"/>
<dbReference type="GeneID" id="105221813"/>
<accession>A0A034W4K5</accession>
<dbReference type="EC" id="2.4.1.-" evidence="10"/>
<dbReference type="Gene3D" id="3.90.550.50">
    <property type="match status" value="1"/>
</dbReference>
<reference evidence="11" key="1">
    <citation type="journal article" date="2014" name="BMC Genomics">
        <title>Characterizing the developmental transcriptome of the oriental fruit fly, Bactrocera dorsalis (Diptera: Tephritidae) through comparative genomic analysis with Drosophila melanogaster utilizing modENCODE datasets.</title>
        <authorList>
            <person name="Geib S.M."/>
            <person name="Calla B."/>
            <person name="Hall B."/>
            <person name="Hou S."/>
            <person name="Manoukis N.C."/>
        </authorList>
    </citation>
    <scope>NUCLEOTIDE SEQUENCE</scope>
    <source>
        <strain evidence="11">Punador</strain>
    </source>
</reference>
<dbReference type="PANTHER" id="PTHR11214">
    <property type="entry name" value="BETA-1,3-N-ACETYLGLUCOSAMINYLTRANSFERASE"/>
    <property type="match status" value="1"/>
</dbReference>
<keyword evidence="4 11" id="KW-0808">Transferase</keyword>
<dbReference type="GO" id="GO:0006024">
    <property type="term" value="P:glycosaminoglycan biosynthetic process"/>
    <property type="evidence" value="ECO:0007669"/>
    <property type="project" value="TreeGrafter"/>
</dbReference>
<keyword evidence="5" id="KW-0812">Transmembrane</keyword>
<dbReference type="CTD" id="35848"/>
<evidence type="ECO:0000256" key="6">
    <source>
        <dbReference type="ARBA" id="ARBA00022968"/>
    </source>
</evidence>
<protein>
    <recommendedName>
        <fullName evidence="10">Hexosyltransferase</fullName>
        <ecNumber evidence="10">2.4.1.-</ecNumber>
    </recommendedName>
</protein>
<dbReference type="OrthoDB" id="1158011at2759"/>
<dbReference type="FunFam" id="3.90.550.50:FF:000065">
    <property type="entry name" value="Hexosyltransferase"/>
    <property type="match status" value="1"/>
</dbReference>
<keyword evidence="9" id="KW-0472">Membrane</keyword>
<dbReference type="PROSITE" id="PS51257">
    <property type="entry name" value="PROKAR_LIPOPROTEIN"/>
    <property type="match status" value="1"/>
</dbReference>
<dbReference type="GO" id="GO:0006493">
    <property type="term" value="P:protein O-linked glycosylation"/>
    <property type="evidence" value="ECO:0007669"/>
    <property type="project" value="TreeGrafter"/>
</dbReference>
<keyword evidence="6" id="KW-0735">Signal-anchor</keyword>
<name>A0A034W4K5_BACDO</name>
<evidence type="ECO:0000256" key="3">
    <source>
        <dbReference type="ARBA" id="ARBA00022676"/>
    </source>
</evidence>
<evidence type="ECO:0000256" key="8">
    <source>
        <dbReference type="ARBA" id="ARBA00023034"/>
    </source>
</evidence>
<evidence type="ECO:0000256" key="5">
    <source>
        <dbReference type="ARBA" id="ARBA00022692"/>
    </source>
</evidence>
<comment type="subcellular location">
    <subcellularLocation>
        <location evidence="1 10">Golgi apparatus membrane</location>
        <topology evidence="1 10">Single-pass type II membrane protein</topology>
    </subcellularLocation>
</comment>
<dbReference type="KEGG" id="bdr:105221813"/>
<organism evidence="11">
    <name type="scientific">Bactrocera dorsalis</name>
    <name type="common">Oriental fruit fly</name>
    <name type="synonym">Dacus dorsalis</name>
    <dbReference type="NCBI Taxonomy" id="27457"/>
    <lineage>
        <taxon>Eukaryota</taxon>
        <taxon>Metazoa</taxon>
        <taxon>Ecdysozoa</taxon>
        <taxon>Arthropoda</taxon>
        <taxon>Hexapoda</taxon>
        <taxon>Insecta</taxon>
        <taxon>Pterygota</taxon>
        <taxon>Neoptera</taxon>
        <taxon>Endopterygota</taxon>
        <taxon>Diptera</taxon>
        <taxon>Brachycera</taxon>
        <taxon>Muscomorpha</taxon>
        <taxon>Tephritoidea</taxon>
        <taxon>Tephritidae</taxon>
        <taxon>Bactrocera</taxon>
        <taxon>Bactrocera</taxon>
    </lineage>
</organism>
<gene>
    <name evidence="11" type="primary">B3GT6</name>
</gene>
<evidence type="ECO:0000256" key="4">
    <source>
        <dbReference type="ARBA" id="ARBA00022679"/>
    </source>
</evidence>
<dbReference type="GO" id="GO:0000139">
    <property type="term" value="C:Golgi membrane"/>
    <property type="evidence" value="ECO:0007669"/>
    <property type="project" value="UniProtKB-SubCell"/>
</dbReference>
<evidence type="ECO:0000256" key="9">
    <source>
        <dbReference type="ARBA" id="ARBA00023136"/>
    </source>
</evidence>
<evidence type="ECO:0000256" key="7">
    <source>
        <dbReference type="ARBA" id="ARBA00022989"/>
    </source>
</evidence>
<dbReference type="GO" id="GO:0047220">
    <property type="term" value="F:galactosylxylosylprotein 3-beta-galactosyltransferase activity"/>
    <property type="evidence" value="ECO:0007669"/>
    <property type="project" value="TreeGrafter"/>
</dbReference>
<dbReference type="EMBL" id="GAKP01009882">
    <property type="protein sequence ID" value="JAC49070.1"/>
    <property type="molecule type" value="Transcribed_RNA"/>
</dbReference>
<dbReference type="RefSeq" id="XP_011197233.2">
    <property type="nucleotide sequence ID" value="XM_011198931.4"/>
</dbReference>
<evidence type="ECO:0000256" key="10">
    <source>
        <dbReference type="RuleBase" id="RU363063"/>
    </source>
</evidence>
<dbReference type="PANTHER" id="PTHR11214:SF3">
    <property type="entry name" value="BETA-1,3-GALACTOSYLTRANSFERASE 6"/>
    <property type="match status" value="1"/>
</dbReference>
<sequence>MRRMNNLITLFTAMVAFFFGCFLSNMLNNAEKCLTHKSGVSRIDPHPDIFLMILVISAPQNVNRRLTMRQTWLRLGQPLDMTYYPENLVYMPKYDESGHLQMETVSDQSNRLAAYLHWYDNNLNNPESTRRIIKVKHFFAIGTADMPAGLRAELDREQKLYGDMLLLPRLKDNFENLTEKMLHSIEALTHHYEYSYLLKTDDDTYVKLDILLNELISYDRKLVRKTQEYEGQPLPALYWGYFLGRANVKTKGKWRDLNYHLSTHYITYALGGGYVISRKICEHISANAQYLSAYTNEDISMGLWVAPFRDVYRRHDPRFDTQYKPRKCRRYHIVLHKLNEEEMQQIDNGSICVRGDKEEEKDNEQSTSLRPYFYDWTKSADKCCDTYVK</sequence>
<keyword evidence="7" id="KW-1133">Transmembrane helix</keyword>
<keyword evidence="8 10" id="KW-0333">Golgi apparatus</keyword>
<evidence type="ECO:0000256" key="1">
    <source>
        <dbReference type="ARBA" id="ARBA00004323"/>
    </source>
</evidence>
<dbReference type="InterPro" id="IPR002659">
    <property type="entry name" value="Glyco_trans_31"/>
</dbReference>
<proteinExistence type="inferred from homology"/>
<evidence type="ECO:0000256" key="2">
    <source>
        <dbReference type="ARBA" id="ARBA00008661"/>
    </source>
</evidence>
<keyword evidence="3 10" id="KW-0328">Glycosyltransferase</keyword>
<comment type="similarity">
    <text evidence="2 10">Belongs to the glycosyltransferase 31 family.</text>
</comment>
<evidence type="ECO:0000313" key="11">
    <source>
        <dbReference type="EMBL" id="JAC49070.1"/>
    </source>
</evidence>